<dbReference type="InterPro" id="IPR019692">
    <property type="entry name" value="CFP-6_PH"/>
</dbReference>
<proteinExistence type="predicted"/>
<comment type="caution">
    <text evidence="3">The sequence shown here is derived from an EMBL/GenBank/DDBJ whole genome shotgun (WGS) entry which is preliminary data.</text>
</comment>
<feature type="domain" description="Low molecular weight protein antigen 6 PH" evidence="2">
    <location>
        <begin position="72"/>
        <end position="142"/>
    </location>
</feature>
<keyword evidence="1" id="KW-0472">Membrane</keyword>
<protein>
    <recommendedName>
        <fullName evidence="2">Low molecular weight protein antigen 6 PH domain-containing protein</fullName>
    </recommendedName>
</protein>
<sequence>MPADSEPTLPQTWRPLGTRMAGIAAGALLFFFCGAVWVLLSPEIRDGFSLYQRATLLLMGLGIAVAIHALVRARATATETGLTVVNGYKRRDFEWAQIVAVHMPPGAPWAKLDLADGETCSVMAIQATDGARAKAAVRTLRRLLS</sequence>
<keyword evidence="4" id="KW-1185">Reference proteome</keyword>
<dbReference type="RefSeq" id="WP_179500725.1">
    <property type="nucleotide sequence ID" value="NZ_JACCAA010000001.1"/>
</dbReference>
<organism evidence="3 4">
    <name type="scientific">Nocardioides daedukensis</name>
    <dbReference type="NCBI Taxonomy" id="634462"/>
    <lineage>
        <taxon>Bacteria</taxon>
        <taxon>Bacillati</taxon>
        <taxon>Actinomycetota</taxon>
        <taxon>Actinomycetes</taxon>
        <taxon>Propionibacteriales</taxon>
        <taxon>Nocardioidaceae</taxon>
        <taxon>Nocardioides</taxon>
    </lineage>
</organism>
<evidence type="ECO:0000259" key="2">
    <source>
        <dbReference type="Pfam" id="PF10756"/>
    </source>
</evidence>
<feature type="transmembrane region" description="Helical" evidence="1">
    <location>
        <begin position="54"/>
        <end position="71"/>
    </location>
</feature>
<reference evidence="3 4" key="1">
    <citation type="submission" date="2020-07" db="EMBL/GenBank/DDBJ databases">
        <title>Sequencing the genomes of 1000 actinobacteria strains.</title>
        <authorList>
            <person name="Klenk H.-P."/>
        </authorList>
    </citation>
    <scope>NUCLEOTIDE SEQUENCE [LARGE SCALE GENOMIC DNA]</scope>
    <source>
        <strain evidence="3 4">DSM 23819</strain>
    </source>
</reference>
<keyword evidence="1" id="KW-1133">Transmembrane helix</keyword>
<dbReference type="AlphaFoldDB" id="A0A7Y9UMF2"/>
<feature type="transmembrane region" description="Helical" evidence="1">
    <location>
        <begin position="20"/>
        <end position="42"/>
    </location>
</feature>
<dbReference type="EMBL" id="JACCAA010000001">
    <property type="protein sequence ID" value="NYG57448.1"/>
    <property type="molecule type" value="Genomic_DNA"/>
</dbReference>
<evidence type="ECO:0000313" key="4">
    <source>
        <dbReference type="Proteomes" id="UP000540656"/>
    </source>
</evidence>
<accession>A0A7Y9UMF2</accession>
<evidence type="ECO:0000313" key="3">
    <source>
        <dbReference type="EMBL" id="NYG57448.1"/>
    </source>
</evidence>
<gene>
    <name evidence="3" type="ORF">BJ980_000371</name>
</gene>
<dbReference type="Proteomes" id="UP000540656">
    <property type="component" value="Unassembled WGS sequence"/>
</dbReference>
<dbReference type="Pfam" id="PF10756">
    <property type="entry name" value="bPH_6"/>
    <property type="match status" value="1"/>
</dbReference>
<evidence type="ECO:0000256" key="1">
    <source>
        <dbReference type="SAM" id="Phobius"/>
    </source>
</evidence>
<keyword evidence="1" id="KW-0812">Transmembrane</keyword>
<name>A0A7Y9UMF2_9ACTN</name>